<evidence type="ECO:0000313" key="2">
    <source>
        <dbReference type="EMBL" id="GHF12627.1"/>
    </source>
</evidence>
<dbReference type="AlphaFoldDB" id="A0A919AK76"/>
<dbReference type="PANTHER" id="PTHR33361">
    <property type="entry name" value="GLR0591 PROTEIN"/>
    <property type="match status" value="1"/>
</dbReference>
<organism evidence="2 3">
    <name type="scientific">Kordiimonas sediminis</name>
    <dbReference type="NCBI Taxonomy" id="1735581"/>
    <lineage>
        <taxon>Bacteria</taxon>
        <taxon>Pseudomonadati</taxon>
        <taxon>Pseudomonadota</taxon>
        <taxon>Alphaproteobacteria</taxon>
        <taxon>Kordiimonadales</taxon>
        <taxon>Kordiimonadaceae</taxon>
        <taxon>Kordiimonas</taxon>
    </lineage>
</organism>
<gene>
    <name evidence="2" type="ORF">GCM10017044_03240</name>
</gene>
<dbReference type="InterPro" id="IPR010281">
    <property type="entry name" value="DUF885"/>
</dbReference>
<accession>A0A919AK76</accession>
<evidence type="ECO:0000313" key="3">
    <source>
        <dbReference type="Proteomes" id="UP000630923"/>
    </source>
</evidence>
<feature type="chain" id="PRO_5037411158" description="DUF885 domain-containing protein" evidence="1">
    <location>
        <begin position="24"/>
        <end position="416"/>
    </location>
</feature>
<dbReference type="PANTHER" id="PTHR33361:SF2">
    <property type="entry name" value="DUF885 DOMAIN-CONTAINING PROTEIN"/>
    <property type="match status" value="1"/>
</dbReference>
<feature type="signal peptide" evidence="1">
    <location>
        <begin position="1"/>
        <end position="23"/>
    </location>
</feature>
<dbReference type="Pfam" id="PF05960">
    <property type="entry name" value="DUF885"/>
    <property type="match status" value="1"/>
</dbReference>
<evidence type="ECO:0008006" key="4">
    <source>
        <dbReference type="Google" id="ProtNLM"/>
    </source>
</evidence>
<name>A0A919AK76_9PROT</name>
<proteinExistence type="predicted"/>
<keyword evidence="3" id="KW-1185">Reference proteome</keyword>
<comment type="caution">
    <text evidence="2">The sequence shown here is derived from an EMBL/GenBank/DDBJ whole genome shotgun (WGS) entry which is preliminary data.</text>
</comment>
<protein>
    <recommendedName>
        <fullName evidence="4">DUF885 domain-containing protein</fullName>
    </recommendedName>
</protein>
<keyword evidence="1" id="KW-0732">Signal</keyword>
<dbReference type="EMBL" id="BNCI01000001">
    <property type="protein sequence ID" value="GHF12627.1"/>
    <property type="molecule type" value="Genomic_DNA"/>
</dbReference>
<reference evidence="2" key="1">
    <citation type="journal article" date="2014" name="Int. J. Syst. Evol. Microbiol.">
        <title>Complete genome sequence of Corynebacterium casei LMG S-19264T (=DSM 44701T), isolated from a smear-ripened cheese.</title>
        <authorList>
            <consortium name="US DOE Joint Genome Institute (JGI-PGF)"/>
            <person name="Walter F."/>
            <person name="Albersmeier A."/>
            <person name="Kalinowski J."/>
            <person name="Ruckert C."/>
        </authorList>
    </citation>
    <scope>NUCLEOTIDE SEQUENCE</scope>
    <source>
        <strain evidence="2">KCTC 42590</strain>
    </source>
</reference>
<evidence type="ECO:0000256" key="1">
    <source>
        <dbReference type="SAM" id="SignalP"/>
    </source>
</evidence>
<reference evidence="2" key="2">
    <citation type="submission" date="2020-09" db="EMBL/GenBank/DDBJ databases">
        <authorList>
            <person name="Sun Q."/>
            <person name="Kim S."/>
        </authorList>
    </citation>
    <scope>NUCLEOTIDE SEQUENCE</scope>
    <source>
        <strain evidence="2">KCTC 42590</strain>
    </source>
</reference>
<sequence length="416" mass="47093">MIRFLVTCILSFTLLLHTVGIMAEDEGSPTATLTELRAEFDALVDIPVQMDFANFWQDLSREHAGDKIALTQLRQKLDDTEETGNTCHDTALREMKVLSQIASERFELLQTLQKGKSPYKGTFTQLPNGTAWYKHWLKSWLTSDVSPETLKAIALNDIAQARAKRKILDASSLPENSRTFAASDHAGIVAAFRTRERTVLKHLPNVIASEFQAPPVKIVPSTFPKSFPAPGVYNMMTNEFIYHLAGDTLPDRYMDWLFLHEAIPGHHYQFHFRTSNRACDLPPASQSTVLGEGWGAYTETLGSTLGLYTDKSSAAYALDWQEMRAVRVLIDIGIHYEGWSDDQARDVWMTYIPNQTDIMEREINRIHNWPVQVITYVFGKAVVQTFTEKKLSLNPDRPLAEIHAEFLAHPSAALFY</sequence>
<dbReference type="Proteomes" id="UP000630923">
    <property type="component" value="Unassembled WGS sequence"/>
</dbReference>